<protein>
    <submittedName>
        <fullName evidence="3">DUF3558 domain-containing protein</fullName>
    </submittedName>
</protein>
<dbReference type="RefSeq" id="WP_395125376.1">
    <property type="nucleotide sequence ID" value="NZ_JBIMSN010000155.1"/>
</dbReference>
<dbReference type="Pfam" id="PF12079">
    <property type="entry name" value="DUF3558"/>
    <property type="match status" value="1"/>
</dbReference>
<proteinExistence type="predicted"/>
<dbReference type="Proteomes" id="UP001609176">
    <property type="component" value="Unassembled WGS sequence"/>
</dbReference>
<keyword evidence="5" id="KW-1185">Reference proteome</keyword>
<name>A0ABW7KN91_9NOCA</name>
<dbReference type="Proteomes" id="UP001609219">
    <property type="component" value="Unassembled WGS sequence"/>
</dbReference>
<comment type="caution">
    <text evidence="3">The sequence shown here is derived from an EMBL/GenBank/DDBJ whole genome shotgun (WGS) entry which is preliminary data.</text>
</comment>
<sequence length="169" mass="18158">MRLRALTLCGAALLVVGCSTTMEGSPTVSSTEPSALFNPCDIPDDALRAAGVDPGTEKVGIAGTGFEGWEICSWEAEWYFLGVLTSHNTFDDLRRNSELANFRDVAAGSREGFTAVNVGRDDSTCNFGFAVEGGTVVVNMATKYLISKPEEPCETVVKRVEDLDTQLPR</sequence>
<evidence type="ECO:0000313" key="3">
    <source>
        <dbReference type="EMBL" id="MFH5243950.1"/>
    </source>
</evidence>
<feature type="signal peptide" evidence="1">
    <location>
        <begin position="1"/>
        <end position="24"/>
    </location>
</feature>
<dbReference type="EMBL" id="JBIMSP010000033">
    <property type="protein sequence ID" value="MFH5243950.1"/>
    <property type="molecule type" value="Genomic_DNA"/>
</dbReference>
<evidence type="ECO:0000256" key="1">
    <source>
        <dbReference type="SAM" id="SignalP"/>
    </source>
</evidence>
<dbReference type="InterPro" id="IPR024520">
    <property type="entry name" value="DUF3558"/>
</dbReference>
<accession>A0ABW7KN91</accession>
<organism evidence="3 4">
    <name type="scientific">Antrihabitans spumae</name>
    <dbReference type="NCBI Taxonomy" id="3373370"/>
    <lineage>
        <taxon>Bacteria</taxon>
        <taxon>Bacillati</taxon>
        <taxon>Actinomycetota</taxon>
        <taxon>Actinomycetes</taxon>
        <taxon>Mycobacteriales</taxon>
        <taxon>Nocardiaceae</taxon>
        <taxon>Antrihabitans</taxon>
    </lineage>
</organism>
<dbReference type="PROSITE" id="PS51257">
    <property type="entry name" value="PROKAR_LIPOPROTEIN"/>
    <property type="match status" value="1"/>
</dbReference>
<evidence type="ECO:0000313" key="4">
    <source>
        <dbReference type="Proteomes" id="UP001609176"/>
    </source>
</evidence>
<keyword evidence="1" id="KW-0732">Signal</keyword>
<gene>
    <name evidence="3" type="ORF">ACHIPV_19015</name>
    <name evidence="2" type="ORF">ACHIRB_29420</name>
</gene>
<evidence type="ECO:0000313" key="5">
    <source>
        <dbReference type="Proteomes" id="UP001609219"/>
    </source>
</evidence>
<reference evidence="4 5" key="1">
    <citation type="submission" date="2024-10" db="EMBL/GenBank/DDBJ databases">
        <authorList>
            <person name="Riesco R."/>
        </authorList>
    </citation>
    <scope>NUCLEOTIDE SEQUENCE [LARGE SCALE GENOMIC DNA]</scope>
    <source>
        <strain evidence="3 4">NCIMB 15448</strain>
        <strain evidence="2 5">NCIMB 15450</strain>
    </source>
</reference>
<evidence type="ECO:0000313" key="2">
    <source>
        <dbReference type="EMBL" id="MFH5232656.1"/>
    </source>
</evidence>
<feature type="chain" id="PRO_5045033739" evidence="1">
    <location>
        <begin position="25"/>
        <end position="169"/>
    </location>
</feature>
<dbReference type="EMBL" id="JBIMSN010000155">
    <property type="protein sequence ID" value="MFH5232656.1"/>
    <property type="molecule type" value="Genomic_DNA"/>
</dbReference>